<evidence type="ECO:0008006" key="3">
    <source>
        <dbReference type="Google" id="ProtNLM"/>
    </source>
</evidence>
<dbReference type="RefSeq" id="WP_167952305.1">
    <property type="nucleotide sequence ID" value="NZ_JAATJE010000001.1"/>
</dbReference>
<dbReference type="Proteomes" id="UP000734218">
    <property type="component" value="Unassembled WGS sequence"/>
</dbReference>
<reference evidence="1 2" key="1">
    <citation type="submission" date="2020-03" db="EMBL/GenBank/DDBJ databases">
        <title>Genomic Encyclopedia of Type Strains, Phase IV (KMG-IV): sequencing the most valuable type-strain genomes for metagenomic binning, comparative biology and taxonomic classification.</title>
        <authorList>
            <person name="Goeker M."/>
        </authorList>
    </citation>
    <scope>NUCLEOTIDE SEQUENCE [LARGE SCALE GENOMIC DNA]</scope>
    <source>
        <strain evidence="1 2">DSM 27651</strain>
    </source>
</reference>
<dbReference type="InterPro" id="IPR021251">
    <property type="entry name" value="DUF2793"/>
</dbReference>
<proteinExistence type="predicted"/>
<comment type="caution">
    <text evidence="1">The sequence shown here is derived from an EMBL/GenBank/DDBJ whole genome shotgun (WGS) entry which is preliminary data.</text>
</comment>
<evidence type="ECO:0000313" key="1">
    <source>
        <dbReference type="EMBL" id="NJC32832.1"/>
    </source>
</evidence>
<dbReference type="EMBL" id="JAATJE010000001">
    <property type="protein sequence ID" value="NJC32832.1"/>
    <property type="molecule type" value="Genomic_DNA"/>
</dbReference>
<accession>A0ABX0XHM0</accession>
<name>A0ABX0XHM0_9SPHN</name>
<gene>
    <name evidence="1" type="ORF">GGR88_000306</name>
</gene>
<organism evidence="1 2">
    <name type="scientific">Sphingomonas jejuensis</name>
    <dbReference type="NCBI Taxonomy" id="904715"/>
    <lineage>
        <taxon>Bacteria</taxon>
        <taxon>Pseudomonadati</taxon>
        <taxon>Pseudomonadota</taxon>
        <taxon>Alphaproteobacteria</taxon>
        <taxon>Sphingomonadales</taxon>
        <taxon>Sphingomonadaceae</taxon>
        <taxon>Sphingomonas</taxon>
    </lineage>
</organism>
<dbReference type="Pfam" id="PF10983">
    <property type="entry name" value="DUF2793"/>
    <property type="match status" value="1"/>
</dbReference>
<sequence>MSDVAEASSRFALPFLVVAQAGKEQTHNEAVALIDMLLQPQALAVRGAPPPNPRGGESWIVAPGATGAWSGRDGAIAGWTDGGWRFAEVPVGFEMTVGGLNFIRKTEGWAGPGQVVPPEGGAIVDAEARAAILQLIELFRDRGVVAP</sequence>
<keyword evidence="2" id="KW-1185">Reference proteome</keyword>
<evidence type="ECO:0000313" key="2">
    <source>
        <dbReference type="Proteomes" id="UP000734218"/>
    </source>
</evidence>
<protein>
    <recommendedName>
        <fullName evidence="3">DUF2793 domain-containing protein</fullName>
    </recommendedName>
</protein>